<keyword evidence="3" id="KW-1185">Reference proteome</keyword>
<organism evidence="2 3">
    <name type="scientific">Blumeria graminis f. sp. tritici</name>
    <dbReference type="NCBI Taxonomy" id="62690"/>
    <lineage>
        <taxon>Eukaryota</taxon>
        <taxon>Fungi</taxon>
        <taxon>Dikarya</taxon>
        <taxon>Ascomycota</taxon>
        <taxon>Pezizomycotina</taxon>
        <taxon>Leotiomycetes</taxon>
        <taxon>Erysiphales</taxon>
        <taxon>Erysiphaceae</taxon>
        <taxon>Blumeria</taxon>
    </lineage>
</organism>
<sequence length="140" mass="15956">MNTFTPRPRSDHHPPLPNFTQPSVGKSLMELLLSTTSAADIRNQEVTLLFQNIACILDDATNGDCLQQHLLKPFCEFIADLNTVARRYFECHVRDTPRPPAHYSASQTQPQTRKEDHAVKLRRLGKWLSVGNLDLVYMKV</sequence>
<name>A0A9X9MEZ8_BLUGR</name>
<dbReference type="Proteomes" id="UP000324639">
    <property type="component" value="Chromosome Bgt_-05"/>
</dbReference>
<dbReference type="EMBL" id="LR026988">
    <property type="protein sequence ID" value="VDB83990.1"/>
    <property type="molecule type" value="Genomic_DNA"/>
</dbReference>
<dbReference type="AlphaFoldDB" id="A0A9X9MEZ8"/>
<gene>
    <name evidence="2" type="ORF">BGT96224V316_LOCUS3102</name>
</gene>
<evidence type="ECO:0000256" key="1">
    <source>
        <dbReference type="SAM" id="MobiDB-lite"/>
    </source>
</evidence>
<reference evidence="2 3" key="1">
    <citation type="submission" date="2018-08" db="EMBL/GenBank/DDBJ databases">
        <authorList>
            <person name="Muller C M."/>
        </authorList>
    </citation>
    <scope>NUCLEOTIDE SEQUENCE [LARGE SCALE GENOMIC DNA]</scope>
</reference>
<protein>
    <submittedName>
        <fullName evidence="2">Bgt-20260</fullName>
    </submittedName>
</protein>
<evidence type="ECO:0000313" key="3">
    <source>
        <dbReference type="Proteomes" id="UP000324639"/>
    </source>
</evidence>
<accession>A0A9X9MEZ8</accession>
<evidence type="ECO:0000313" key="2">
    <source>
        <dbReference type="EMBL" id="VDB83990.1"/>
    </source>
</evidence>
<proteinExistence type="predicted"/>
<feature type="region of interest" description="Disordered" evidence="1">
    <location>
        <begin position="1"/>
        <end position="21"/>
    </location>
</feature>